<keyword evidence="2" id="KW-1185">Reference proteome</keyword>
<evidence type="ECO:0000313" key="1">
    <source>
        <dbReference type="EMBL" id="MDI7924610.1"/>
    </source>
</evidence>
<accession>A0AAE3QG85</accession>
<evidence type="ECO:0000313" key="2">
    <source>
        <dbReference type="Proteomes" id="UP001161580"/>
    </source>
</evidence>
<reference evidence="1" key="1">
    <citation type="submission" date="2022-03" db="EMBL/GenBank/DDBJ databases">
        <title>Fererhizobium litorale gen. nov., sp. nov., isolated from sandy sediments of the Sea of Japan seashore.</title>
        <authorList>
            <person name="Romanenko L."/>
            <person name="Kurilenko V."/>
            <person name="Otstavnykh N."/>
            <person name="Svetashev V."/>
            <person name="Tekutyeva L."/>
            <person name="Isaeva M."/>
            <person name="Mikhailov V."/>
        </authorList>
    </citation>
    <scope>NUCLEOTIDE SEQUENCE</scope>
    <source>
        <strain evidence="1">KMM 9576</strain>
    </source>
</reference>
<gene>
    <name evidence="1" type="ORF">MRS75_21330</name>
</gene>
<dbReference type="AlphaFoldDB" id="A0AAE3QG85"/>
<comment type="caution">
    <text evidence="1">The sequence shown here is derived from an EMBL/GenBank/DDBJ whole genome shotgun (WGS) entry which is preliminary data.</text>
</comment>
<sequence length="329" mass="34032">MSDYPLVTVNDLPPIEELLGTDVLLPFRGAAAGRSTLAVLLAYIKGNVEVPDSVQAAIDNLIGGAPEALDTLYEIAAALNDDANLAATLTAAIALKLDKAGGALTGNLDLGGNRIINALLDSGVAVSDPASPTKKARFSVSGVTAGNTRVITVPDRDVDLGRQWEVLANESVSAGPSWSLNNLSAFRMLRVSGYIRPSNDAVGISLHVSSDNGATWAAGASDYAFQSATFDDVAASVSRSSATTSMLVSGAAGNLTTEGASFDILIHNFNQALYSRFQIESHYQDASGNDIARKIAGRRFSAAADNALRLTASSGNIAAGYICVQGLRG</sequence>
<evidence type="ECO:0008006" key="3">
    <source>
        <dbReference type="Google" id="ProtNLM"/>
    </source>
</evidence>
<dbReference type="EMBL" id="JALDYZ010000016">
    <property type="protein sequence ID" value="MDI7924610.1"/>
    <property type="molecule type" value="Genomic_DNA"/>
</dbReference>
<organism evidence="1 2">
    <name type="scientific">Ferirhizobium litorale</name>
    <dbReference type="NCBI Taxonomy" id="2927786"/>
    <lineage>
        <taxon>Bacteria</taxon>
        <taxon>Pseudomonadati</taxon>
        <taxon>Pseudomonadota</taxon>
        <taxon>Alphaproteobacteria</taxon>
        <taxon>Hyphomicrobiales</taxon>
        <taxon>Rhizobiaceae</taxon>
        <taxon>Ferirhizobium</taxon>
    </lineage>
</organism>
<dbReference type="RefSeq" id="WP_311794682.1">
    <property type="nucleotide sequence ID" value="NZ_JALDYZ010000016.1"/>
</dbReference>
<name>A0AAE3QG85_9HYPH</name>
<dbReference type="Proteomes" id="UP001161580">
    <property type="component" value="Unassembled WGS sequence"/>
</dbReference>
<proteinExistence type="predicted"/>
<protein>
    <recommendedName>
        <fullName evidence="3">Phage tail protein</fullName>
    </recommendedName>
</protein>